<dbReference type="AlphaFoldDB" id="A0A0A0ERX8"/>
<accession>A0A0A0ERX8</accession>
<keyword evidence="2" id="KW-1185">Reference proteome</keyword>
<dbReference type="RefSeq" id="WP_036140359.1">
    <property type="nucleotide sequence ID" value="NZ_AVPU01000054.1"/>
</dbReference>
<evidence type="ECO:0000313" key="2">
    <source>
        <dbReference type="Proteomes" id="UP000029998"/>
    </source>
</evidence>
<dbReference type="EMBL" id="AVPU01000054">
    <property type="protein sequence ID" value="KGM51897.1"/>
    <property type="molecule type" value="Genomic_DNA"/>
</dbReference>
<dbReference type="STRING" id="1385517.N800_02745"/>
<protein>
    <submittedName>
        <fullName evidence="1">Uncharacterized protein</fullName>
    </submittedName>
</protein>
<dbReference type="OrthoDB" id="6025084at2"/>
<proteinExistence type="predicted"/>
<name>A0A0A0ERX8_9GAMM</name>
<sequence>MHLIYSHNYATARTFALRNEFMPGDWKWIQDADIVRQYPRADVYKVTHWEANPHRDTIDEAIERARASRRLGTVSEVDAGGSTLGVSGA</sequence>
<reference evidence="1 2" key="1">
    <citation type="submission" date="2013-08" db="EMBL/GenBank/DDBJ databases">
        <title>Genome sequencing of Lysobacter.</title>
        <authorList>
            <person name="Zhang S."/>
            <person name="Wang G."/>
        </authorList>
    </citation>
    <scope>NUCLEOTIDE SEQUENCE [LARGE SCALE GENOMIC DNA]</scope>
    <source>
        <strain evidence="1 2">GH1-9</strain>
    </source>
</reference>
<comment type="caution">
    <text evidence="1">The sequence shown here is derived from an EMBL/GenBank/DDBJ whole genome shotgun (WGS) entry which is preliminary data.</text>
</comment>
<gene>
    <name evidence="1" type="ORF">N800_02745</name>
</gene>
<evidence type="ECO:0000313" key="1">
    <source>
        <dbReference type="EMBL" id="KGM51897.1"/>
    </source>
</evidence>
<dbReference type="Proteomes" id="UP000029998">
    <property type="component" value="Unassembled WGS sequence"/>
</dbReference>
<organism evidence="1 2">
    <name type="scientific">Lysobacter daejeonensis GH1-9</name>
    <dbReference type="NCBI Taxonomy" id="1385517"/>
    <lineage>
        <taxon>Bacteria</taxon>
        <taxon>Pseudomonadati</taxon>
        <taxon>Pseudomonadota</taxon>
        <taxon>Gammaproteobacteria</taxon>
        <taxon>Lysobacterales</taxon>
        <taxon>Lysobacteraceae</taxon>
        <taxon>Aerolutibacter</taxon>
    </lineage>
</organism>